<evidence type="ECO:0000313" key="3">
    <source>
        <dbReference type="Proteomes" id="UP001234989"/>
    </source>
</evidence>
<evidence type="ECO:0000313" key="2">
    <source>
        <dbReference type="EMBL" id="WMV44366.1"/>
    </source>
</evidence>
<proteinExistence type="predicted"/>
<dbReference type="EMBL" id="CP133620">
    <property type="protein sequence ID" value="WMV44366.1"/>
    <property type="molecule type" value="Genomic_DNA"/>
</dbReference>
<evidence type="ECO:0000256" key="1">
    <source>
        <dbReference type="SAM" id="MobiDB-lite"/>
    </source>
</evidence>
<feature type="region of interest" description="Disordered" evidence="1">
    <location>
        <begin position="49"/>
        <end position="72"/>
    </location>
</feature>
<gene>
    <name evidence="2" type="ORF">MTR67_037751</name>
</gene>
<dbReference type="Proteomes" id="UP001234989">
    <property type="component" value="Chromosome 9"/>
</dbReference>
<feature type="compositionally biased region" description="Polar residues" evidence="1">
    <location>
        <begin position="51"/>
        <end position="64"/>
    </location>
</feature>
<sequence>MNTSKSSISLYVRRSLVSDSRTSLYPLAGAALPLCQHFISFHDRKGEGIGDQSTITDDSSTGVDTESEGEVAFTEAENVNEGIRNFIIFL</sequence>
<organism evidence="2 3">
    <name type="scientific">Solanum verrucosum</name>
    <dbReference type="NCBI Taxonomy" id="315347"/>
    <lineage>
        <taxon>Eukaryota</taxon>
        <taxon>Viridiplantae</taxon>
        <taxon>Streptophyta</taxon>
        <taxon>Embryophyta</taxon>
        <taxon>Tracheophyta</taxon>
        <taxon>Spermatophyta</taxon>
        <taxon>Magnoliopsida</taxon>
        <taxon>eudicotyledons</taxon>
        <taxon>Gunneridae</taxon>
        <taxon>Pentapetalae</taxon>
        <taxon>asterids</taxon>
        <taxon>lamiids</taxon>
        <taxon>Solanales</taxon>
        <taxon>Solanaceae</taxon>
        <taxon>Solanoideae</taxon>
        <taxon>Solaneae</taxon>
        <taxon>Solanum</taxon>
    </lineage>
</organism>
<dbReference type="AlphaFoldDB" id="A0AAF0UF39"/>
<protein>
    <submittedName>
        <fullName evidence="2">Uncharacterized protein</fullName>
    </submittedName>
</protein>
<name>A0AAF0UF39_SOLVR</name>
<keyword evidence="3" id="KW-1185">Reference proteome</keyword>
<reference evidence="2" key="1">
    <citation type="submission" date="2023-08" db="EMBL/GenBank/DDBJ databases">
        <title>A de novo genome assembly of Solanum verrucosum Schlechtendal, a Mexican diploid species geographically isolated from the other diploid A-genome species in potato relatives.</title>
        <authorList>
            <person name="Hosaka K."/>
        </authorList>
    </citation>
    <scope>NUCLEOTIDE SEQUENCE</scope>
    <source>
        <tissue evidence="2">Young leaves</tissue>
    </source>
</reference>
<accession>A0AAF0UF39</accession>